<dbReference type="Proteomes" id="UP001302274">
    <property type="component" value="Unassembled WGS sequence"/>
</dbReference>
<gene>
    <name evidence="1" type="ORF">SHI21_14060</name>
</gene>
<organism evidence="1 2">
    <name type="scientific">Bacteriovorax antarcticus</name>
    <dbReference type="NCBI Taxonomy" id="3088717"/>
    <lineage>
        <taxon>Bacteria</taxon>
        <taxon>Pseudomonadati</taxon>
        <taxon>Bdellovibrionota</taxon>
        <taxon>Bacteriovoracia</taxon>
        <taxon>Bacteriovoracales</taxon>
        <taxon>Bacteriovoracaceae</taxon>
        <taxon>Bacteriovorax</taxon>
    </lineage>
</organism>
<comment type="caution">
    <text evidence="1">The sequence shown here is derived from an EMBL/GenBank/DDBJ whole genome shotgun (WGS) entry which is preliminary data.</text>
</comment>
<dbReference type="RefSeq" id="WP_323577319.1">
    <property type="nucleotide sequence ID" value="NZ_JAYGJQ010000002.1"/>
</dbReference>
<name>A0ABU5VWJ7_9BACT</name>
<proteinExistence type="predicted"/>
<protein>
    <submittedName>
        <fullName evidence="1">Uncharacterized protein</fullName>
    </submittedName>
</protein>
<evidence type="ECO:0000313" key="1">
    <source>
        <dbReference type="EMBL" id="MEA9357346.1"/>
    </source>
</evidence>
<accession>A0ABU5VWJ7</accession>
<sequence>MKTKNSCLGFCKILREKKNEIIEEWKKEIKEVLVVASEQPTLIKGWGSYSLS</sequence>
<dbReference type="EMBL" id="JAYGJQ010000002">
    <property type="protein sequence ID" value="MEA9357346.1"/>
    <property type="molecule type" value="Genomic_DNA"/>
</dbReference>
<keyword evidence="2" id="KW-1185">Reference proteome</keyword>
<evidence type="ECO:0000313" key="2">
    <source>
        <dbReference type="Proteomes" id="UP001302274"/>
    </source>
</evidence>
<reference evidence="1 2" key="1">
    <citation type="submission" date="2023-11" db="EMBL/GenBank/DDBJ databases">
        <title>A Novel Polar Bacteriovorax (B. antarcticus) Isolated from the Biocrust in Antarctica.</title>
        <authorList>
            <person name="Mun W."/>
            <person name="Choi S.Y."/>
            <person name="Mitchell R.J."/>
        </authorList>
    </citation>
    <scope>NUCLEOTIDE SEQUENCE [LARGE SCALE GENOMIC DNA]</scope>
    <source>
        <strain evidence="1 2">PP10</strain>
    </source>
</reference>